<gene>
    <name evidence="2" type="ORF">ACFPPB_16285</name>
</gene>
<dbReference type="Pfam" id="PF13560">
    <property type="entry name" value="HTH_31"/>
    <property type="match status" value="1"/>
</dbReference>
<name>A0ABW0T006_9GAMM</name>
<dbReference type="Pfam" id="PF17765">
    <property type="entry name" value="MLTR_LBD"/>
    <property type="match status" value="1"/>
</dbReference>
<organism evidence="2 3">
    <name type="scientific">Rhodanobacter terrae</name>
    <dbReference type="NCBI Taxonomy" id="418647"/>
    <lineage>
        <taxon>Bacteria</taxon>
        <taxon>Pseudomonadati</taxon>
        <taxon>Pseudomonadota</taxon>
        <taxon>Gammaproteobacteria</taxon>
        <taxon>Lysobacterales</taxon>
        <taxon>Rhodanobacteraceae</taxon>
        <taxon>Rhodanobacter</taxon>
    </lineage>
</organism>
<dbReference type="InterPro" id="IPR041413">
    <property type="entry name" value="MLTR_LBD"/>
</dbReference>
<dbReference type="PANTHER" id="PTHR35010">
    <property type="entry name" value="BLL4672 PROTEIN-RELATED"/>
    <property type="match status" value="1"/>
</dbReference>
<evidence type="ECO:0000313" key="2">
    <source>
        <dbReference type="EMBL" id="MFC5582679.1"/>
    </source>
</evidence>
<dbReference type="CDD" id="cd00093">
    <property type="entry name" value="HTH_XRE"/>
    <property type="match status" value="1"/>
</dbReference>
<protein>
    <submittedName>
        <fullName evidence="2">Helix-turn-helix transcriptional regulator</fullName>
    </submittedName>
</protein>
<dbReference type="SUPFAM" id="SSF47413">
    <property type="entry name" value="lambda repressor-like DNA-binding domains"/>
    <property type="match status" value="1"/>
</dbReference>
<dbReference type="EMBL" id="JBHSNG010000022">
    <property type="protein sequence ID" value="MFC5582679.1"/>
    <property type="molecule type" value="Genomic_DNA"/>
</dbReference>
<accession>A0ABW0T006</accession>
<dbReference type="RefSeq" id="WP_377328991.1">
    <property type="nucleotide sequence ID" value="NZ_JBHSNG010000022.1"/>
</dbReference>
<dbReference type="PANTHER" id="PTHR35010:SF2">
    <property type="entry name" value="BLL4672 PROTEIN"/>
    <property type="match status" value="1"/>
</dbReference>
<comment type="caution">
    <text evidence="2">The sequence shown here is derived from an EMBL/GenBank/DDBJ whole genome shotgun (WGS) entry which is preliminary data.</text>
</comment>
<dbReference type="Proteomes" id="UP001596111">
    <property type="component" value="Unassembled WGS sequence"/>
</dbReference>
<evidence type="ECO:0000259" key="1">
    <source>
        <dbReference type="SMART" id="SM00530"/>
    </source>
</evidence>
<dbReference type="InterPro" id="IPR010982">
    <property type="entry name" value="Lambda_DNA-bd_dom_sf"/>
</dbReference>
<feature type="domain" description="HTH cro/C1-type" evidence="1">
    <location>
        <begin position="19"/>
        <end position="92"/>
    </location>
</feature>
<dbReference type="SMART" id="SM00530">
    <property type="entry name" value="HTH_XRE"/>
    <property type="match status" value="1"/>
</dbReference>
<sequence>MNTSPLVADNELRHALGRFLRARREATPPVVAGLAAASARRRTPGLRREEVAQLADISTTWYTWLEQGRGISLSGAALARLAEVFRLSPAERSYLFELARRHDPAPPVSPCDQAVPRELRDAVLALPMPAYLLDRAWRLCAWNLAAADLFSPWLASGEACLLRFVFLDPLARGFICDWAARARRLVAEFRADTALYPDDAGLLALVAGLRQASAAFDDYWGRHDVLAREGGRRAFEHPRHGRVVHDQITLVPTGGPDHKLVLLMPVSDDGAGRDERY</sequence>
<dbReference type="Gene3D" id="3.30.450.180">
    <property type="match status" value="1"/>
</dbReference>
<evidence type="ECO:0000313" key="3">
    <source>
        <dbReference type="Proteomes" id="UP001596111"/>
    </source>
</evidence>
<reference evidence="3" key="1">
    <citation type="journal article" date="2019" name="Int. J. Syst. Evol. Microbiol.">
        <title>The Global Catalogue of Microorganisms (GCM) 10K type strain sequencing project: providing services to taxonomists for standard genome sequencing and annotation.</title>
        <authorList>
            <consortium name="The Broad Institute Genomics Platform"/>
            <consortium name="The Broad Institute Genome Sequencing Center for Infectious Disease"/>
            <person name="Wu L."/>
            <person name="Ma J."/>
        </authorList>
    </citation>
    <scope>NUCLEOTIDE SEQUENCE [LARGE SCALE GENOMIC DNA]</scope>
    <source>
        <strain evidence="3">CGMCC 1.13587</strain>
    </source>
</reference>
<keyword evidence="3" id="KW-1185">Reference proteome</keyword>
<proteinExistence type="predicted"/>
<dbReference type="Gene3D" id="1.10.260.40">
    <property type="entry name" value="lambda repressor-like DNA-binding domains"/>
    <property type="match status" value="1"/>
</dbReference>
<dbReference type="InterPro" id="IPR001387">
    <property type="entry name" value="Cro/C1-type_HTH"/>
</dbReference>